<keyword evidence="4" id="KW-1185">Reference proteome</keyword>
<evidence type="ECO:0000313" key="4">
    <source>
        <dbReference type="Proteomes" id="UP001345963"/>
    </source>
</evidence>
<keyword evidence="2" id="KW-0677">Repeat</keyword>
<dbReference type="Proteomes" id="UP001345963">
    <property type="component" value="Unassembled WGS sequence"/>
</dbReference>
<evidence type="ECO:0000256" key="2">
    <source>
        <dbReference type="ARBA" id="ARBA00022737"/>
    </source>
</evidence>
<protein>
    <submittedName>
        <fullName evidence="3">Uncharacterized protein</fullName>
    </submittedName>
</protein>
<dbReference type="SUPFAM" id="SSF52047">
    <property type="entry name" value="RNI-like"/>
    <property type="match status" value="1"/>
</dbReference>
<evidence type="ECO:0000313" key="3">
    <source>
        <dbReference type="EMBL" id="MED6243542.1"/>
    </source>
</evidence>
<keyword evidence="1" id="KW-0433">Leucine-rich repeat</keyword>
<proteinExistence type="predicted"/>
<dbReference type="PANTHER" id="PTHR24106">
    <property type="entry name" value="NACHT, LRR AND CARD DOMAINS-CONTAINING"/>
    <property type="match status" value="1"/>
</dbReference>
<reference evidence="3 4" key="1">
    <citation type="submission" date="2021-07" db="EMBL/GenBank/DDBJ databases">
        <authorList>
            <person name="Palmer J.M."/>
        </authorList>
    </citation>
    <scope>NUCLEOTIDE SEQUENCE [LARGE SCALE GENOMIC DNA]</scope>
    <source>
        <strain evidence="3 4">AT_MEX2019</strain>
        <tissue evidence="3">Muscle</tissue>
    </source>
</reference>
<gene>
    <name evidence="3" type="ORF">ATANTOWER_022089</name>
</gene>
<name>A0ABU7AZ42_9TELE</name>
<dbReference type="InterPro" id="IPR032675">
    <property type="entry name" value="LRR_dom_sf"/>
</dbReference>
<accession>A0ABU7AZ42</accession>
<organism evidence="3 4">
    <name type="scientific">Ataeniobius toweri</name>
    <dbReference type="NCBI Taxonomy" id="208326"/>
    <lineage>
        <taxon>Eukaryota</taxon>
        <taxon>Metazoa</taxon>
        <taxon>Chordata</taxon>
        <taxon>Craniata</taxon>
        <taxon>Vertebrata</taxon>
        <taxon>Euteleostomi</taxon>
        <taxon>Actinopterygii</taxon>
        <taxon>Neopterygii</taxon>
        <taxon>Teleostei</taxon>
        <taxon>Neoteleostei</taxon>
        <taxon>Acanthomorphata</taxon>
        <taxon>Ovalentaria</taxon>
        <taxon>Atherinomorphae</taxon>
        <taxon>Cyprinodontiformes</taxon>
        <taxon>Goodeidae</taxon>
        <taxon>Ataeniobius</taxon>
    </lineage>
</organism>
<sequence length="68" mass="7777">MFSLKDCGLSELSCAFLASSLNSNPHHLTELDLSENFLKDPDVKPLLKLVNSPCYRLETLRWRLKSLQ</sequence>
<dbReference type="Gene3D" id="3.80.10.10">
    <property type="entry name" value="Ribonuclease Inhibitor"/>
    <property type="match status" value="1"/>
</dbReference>
<dbReference type="InterPro" id="IPR051261">
    <property type="entry name" value="NLR"/>
</dbReference>
<evidence type="ECO:0000256" key="1">
    <source>
        <dbReference type="ARBA" id="ARBA00022614"/>
    </source>
</evidence>
<dbReference type="EMBL" id="JAHUTI010034292">
    <property type="protein sequence ID" value="MED6243542.1"/>
    <property type="molecule type" value="Genomic_DNA"/>
</dbReference>
<comment type="caution">
    <text evidence="3">The sequence shown here is derived from an EMBL/GenBank/DDBJ whole genome shotgun (WGS) entry which is preliminary data.</text>
</comment>